<dbReference type="GO" id="GO:0005829">
    <property type="term" value="C:cytosol"/>
    <property type="evidence" value="ECO:0007669"/>
    <property type="project" value="TreeGrafter"/>
</dbReference>
<evidence type="ECO:0000256" key="1">
    <source>
        <dbReference type="ARBA" id="ARBA00000830"/>
    </source>
</evidence>
<dbReference type="InterPro" id="IPR006439">
    <property type="entry name" value="HAD-SF_hydro_IA"/>
</dbReference>
<dbReference type="Gene3D" id="1.10.150.240">
    <property type="entry name" value="Putative phosphatase, domain 2"/>
    <property type="match status" value="1"/>
</dbReference>
<dbReference type="Gene3D" id="3.40.50.1000">
    <property type="entry name" value="HAD superfamily/HAD-like"/>
    <property type="match status" value="1"/>
</dbReference>
<dbReference type="InterPro" id="IPR050155">
    <property type="entry name" value="HAD-like_hydrolase_sf"/>
</dbReference>
<gene>
    <name evidence="5" type="ORF">MMIC_P0772</name>
</gene>
<evidence type="ECO:0000313" key="6">
    <source>
        <dbReference type="Proteomes" id="UP000231632"/>
    </source>
</evidence>
<comment type="similarity">
    <text evidence="3">Belongs to the HAD-like hydrolase superfamily. CbbY/CbbZ/Gph/YieH family.</text>
</comment>
<comment type="catalytic activity">
    <reaction evidence="1">
        <text>2-phosphoglycolate + H2O = glycolate + phosphate</text>
        <dbReference type="Rhea" id="RHEA:14369"/>
        <dbReference type="ChEBI" id="CHEBI:15377"/>
        <dbReference type="ChEBI" id="CHEBI:29805"/>
        <dbReference type="ChEBI" id="CHEBI:43474"/>
        <dbReference type="ChEBI" id="CHEBI:58033"/>
        <dbReference type="EC" id="3.1.3.18"/>
    </reaction>
</comment>
<organism evidence="5 6">
    <name type="scientific">Mariprofundus micogutta</name>
    <dbReference type="NCBI Taxonomy" id="1921010"/>
    <lineage>
        <taxon>Bacteria</taxon>
        <taxon>Pseudomonadati</taxon>
        <taxon>Pseudomonadota</taxon>
        <taxon>Candidatius Mariprofundia</taxon>
        <taxon>Mariprofundales</taxon>
        <taxon>Mariprofundaceae</taxon>
        <taxon>Mariprofundus</taxon>
    </lineage>
</organism>
<evidence type="ECO:0000313" key="5">
    <source>
        <dbReference type="EMBL" id="GAV19814.1"/>
    </source>
</evidence>
<dbReference type="InterPro" id="IPR036412">
    <property type="entry name" value="HAD-like_sf"/>
</dbReference>
<proteinExistence type="inferred from homology"/>
<evidence type="ECO:0000256" key="4">
    <source>
        <dbReference type="ARBA" id="ARBA00013078"/>
    </source>
</evidence>
<dbReference type="PANTHER" id="PTHR43434">
    <property type="entry name" value="PHOSPHOGLYCOLATE PHOSPHATASE"/>
    <property type="match status" value="1"/>
</dbReference>
<dbReference type="RefSeq" id="WP_227819344.1">
    <property type="nucleotide sequence ID" value="NZ_BDFD01000005.1"/>
</dbReference>
<accession>A0A1L8CLN0</accession>
<dbReference type="InterPro" id="IPR023214">
    <property type="entry name" value="HAD_sf"/>
</dbReference>
<dbReference type="EMBL" id="BDFD01000005">
    <property type="protein sequence ID" value="GAV19814.1"/>
    <property type="molecule type" value="Genomic_DNA"/>
</dbReference>
<dbReference type="InterPro" id="IPR023198">
    <property type="entry name" value="PGP-like_dom2"/>
</dbReference>
<dbReference type="AlphaFoldDB" id="A0A1L8CLN0"/>
<dbReference type="EC" id="3.1.3.18" evidence="4"/>
<name>A0A1L8CLN0_9PROT</name>
<evidence type="ECO:0000256" key="2">
    <source>
        <dbReference type="ARBA" id="ARBA00004818"/>
    </source>
</evidence>
<dbReference type="PANTHER" id="PTHR43434:SF1">
    <property type="entry name" value="PHOSPHOGLYCOLATE PHOSPHATASE"/>
    <property type="match status" value="1"/>
</dbReference>
<protein>
    <recommendedName>
        <fullName evidence="4">phosphoglycolate phosphatase</fullName>
        <ecNumber evidence="4">3.1.3.18</ecNumber>
    </recommendedName>
</protein>
<dbReference type="SFLD" id="SFLDG01135">
    <property type="entry name" value="C1.5.6:_HAD__Beta-PGM__Phospha"/>
    <property type="match status" value="1"/>
</dbReference>
<dbReference type="Proteomes" id="UP000231632">
    <property type="component" value="Unassembled WGS sequence"/>
</dbReference>
<dbReference type="SUPFAM" id="SSF56784">
    <property type="entry name" value="HAD-like"/>
    <property type="match status" value="1"/>
</dbReference>
<sequence length="213" mass="23351">MKTIKAVLLDMDGTIVDAFPPIIRALNQTFVEYGLPQMSAQEVKRHTGRGDCSIISLFGDKREEAGIRFLEIHDEDYLQHITPLAGAEELFQWLQQHNIPCAIVTSKSQSRAEAQLQVLGWTDYIDVVIGKIKDRPEKPDPTPVLLACEALGINATDAVMIGDGIADMKAATRAGSMPIGLCDGFSADELNEVGAALCFDSLTEVHAWLEQNR</sequence>
<reference evidence="5 6" key="1">
    <citation type="journal article" date="2017" name="Arch. Microbiol.">
        <title>Mariprofundus micogutta sp. nov., a novel iron-oxidizing zetaproteobacterium isolated from a deep-sea hydrothermal field at the Bayonnaise knoll of the Izu-Ogasawara arc, and a description of Mariprofundales ord. nov. and Zetaproteobacteria classis nov.</title>
        <authorList>
            <person name="Makita H."/>
            <person name="Tanaka E."/>
            <person name="Mitsunobu S."/>
            <person name="Miyazaki M."/>
            <person name="Nunoura T."/>
            <person name="Uematsu K."/>
            <person name="Takaki Y."/>
            <person name="Nishi S."/>
            <person name="Shimamura S."/>
            <person name="Takai K."/>
        </authorList>
    </citation>
    <scope>NUCLEOTIDE SEQUENCE [LARGE SCALE GENOMIC DNA]</scope>
    <source>
        <strain evidence="5 6">ET2</strain>
    </source>
</reference>
<dbReference type="InterPro" id="IPR041492">
    <property type="entry name" value="HAD_2"/>
</dbReference>
<comment type="caution">
    <text evidence="5">The sequence shown here is derived from an EMBL/GenBank/DDBJ whole genome shotgun (WGS) entry which is preliminary data.</text>
</comment>
<evidence type="ECO:0000256" key="3">
    <source>
        <dbReference type="ARBA" id="ARBA00006171"/>
    </source>
</evidence>
<dbReference type="Pfam" id="PF13419">
    <property type="entry name" value="HAD_2"/>
    <property type="match status" value="1"/>
</dbReference>
<dbReference type="SFLD" id="SFLDG01129">
    <property type="entry name" value="C1.5:_HAD__Beta-PGM__Phosphata"/>
    <property type="match status" value="1"/>
</dbReference>
<keyword evidence="6" id="KW-1185">Reference proteome</keyword>
<dbReference type="GO" id="GO:0006281">
    <property type="term" value="P:DNA repair"/>
    <property type="evidence" value="ECO:0007669"/>
    <property type="project" value="TreeGrafter"/>
</dbReference>
<dbReference type="STRING" id="1921010.MMIC_P0772"/>
<dbReference type="GO" id="GO:0008967">
    <property type="term" value="F:phosphoglycolate phosphatase activity"/>
    <property type="evidence" value="ECO:0007669"/>
    <property type="project" value="UniProtKB-EC"/>
</dbReference>
<comment type="pathway">
    <text evidence="2">Organic acid metabolism; glycolate biosynthesis; glycolate from 2-phosphoglycolate: step 1/1.</text>
</comment>
<dbReference type="NCBIfam" id="TIGR01549">
    <property type="entry name" value="HAD-SF-IA-v1"/>
    <property type="match status" value="1"/>
</dbReference>
<dbReference type="SFLD" id="SFLDS00003">
    <property type="entry name" value="Haloacid_Dehalogenase"/>
    <property type="match status" value="1"/>
</dbReference>
<keyword evidence="5" id="KW-0378">Hydrolase</keyword>